<evidence type="ECO:0000256" key="1">
    <source>
        <dbReference type="ARBA" id="ARBA00004651"/>
    </source>
</evidence>
<reference evidence="9 10" key="1">
    <citation type="journal article" date="2015" name="Nature">
        <title>rRNA introns, odd ribosomes, and small enigmatic genomes across a large radiation of phyla.</title>
        <authorList>
            <person name="Brown C.T."/>
            <person name="Hug L.A."/>
            <person name="Thomas B.C."/>
            <person name="Sharon I."/>
            <person name="Castelle C.J."/>
            <person name="Singh A."/>
            <person name="Wilkins M.J."/>
            <person name="Williams K.H."/>
            <person name="Banfield J.F."/>
        </authorList>
    </citation>
    <scope>NUCLEOTIDE SEQUENCE [LARGE SCALE GENOMIC DNA]</scope>
</reference>
<evidence type="ECO:0000313" key="10">
    <source>
        <dbReference type="Proteomes" id="UP000034799"/>
    </source>
</evidence>
<dbReference type="InterPro" id="IPR002549">
    <property type="entry name" value="AI-2E-like"/>
</dbReference>
<keyword evidence="7 8" id="KW-0472">Membrane</keyword>
<feature type="transmembrane region" description="Helical" evidence="8">
    <location>
        <begin position="41"/>
        <end position="59"/>
    </location>
</feature>
<keyword evidence="5 8" id="KW-0812">Transmembrane</keyword>
<dbReference type="STRING" id="1619100.UT34_C0001G0275"/>
<feature type="transmembrane region" description="Helical" evidence="8">
    <location>
        <begin position="98"/>
        <end position="120"/>
    </location>
</feature>
<keyword evidence="3" id="KW-0813">Transport</keyword>
<feature type="transmembrane region" description="Helical" evidence="8">
    <location>
        <begin position="261"/>
        <end position="282"/>
    </location>
</feature>
<keyword evidence="4" id="KW-1003">Cell membrane</keyword>
<feature type="transmembrane region" description="Helical" evidence="8">
    <location>
        <begin position="190"/>
        <end position="209"/>
    </location>
</feature>
<evidence type="ECO:0000256" key="5">
    <source>
        <dbReference type="ARBA" id="ARBA00022692"/>
    </source>
</evidence>
<comment type="subcellular location">
    <subcellularLocation>
        <location evidence="1">Cell membrane</location>
        <topology evidence="1">Multi-pass membrane protein</topology>
    </subcellularLocation>
</comment>
<accession>A0A0G0Q737</accession>
<evidence type="ECO:0000313" key="9">
    <source>
        <dbReference type="EMBL" id="KKR06235.1"/>
    </source>
</evidence>
<evidence type="ECO:0000256" key="6">
    <source>
        <dbReference type="ARBA" id="ARBA00022989"/>
    </source>
</evidence>
<gene>
    <name evidence="9" type="ORF">UT34_C0001G0275</name>
</gene>
<comment type="caution">
    <text evidence="9">The sequence shown here is derived from an EMBL/GenBank/DDBJ whole genome shotgun (WGS) entry which is preliminary data.</text>
</comment>
<protein>
    <recommendedName>
        <fullName evidence="11">Permease</fullName>
    </recommendedName>
</protein>
<evidence type="ECO:0008006" key="11">
    <source>
        <dbReference type="Google" id="ProtNLM"/>
    </source>
</evidence>
<evidence type="ECO:0000256" key="8">
    <source>
        <dbReference type="SAM" id="Phobius"/>
    </source>
</evidence>
<dbReference type="AlphaFoldDB" id="A0A0G0Q737"/>
<keyword evidence="6 8" id="KW-1133">Transmembrane helix</keyword>
<comment type="similarity">
    <text evidence="2">Belongs to the autoinducer-2 exporter (AI-2E) (TC 2.A.86) family.</text>
</comment>
<name>A0A0G0Q737_9BACT</name>
<evidence type="ECO:0000256" key="2">
    <source>
        <dbReference type="ARBA" id="ARBA00009773"/>
    </source>
</evidence>
<dbReference type="PATRIC" id="fig|1619100.3.peg.277"/>
<dbReference type="Proteomes" id="UP000034799">
    <property type="component" value="Unassembled WGS sequence"/>
</dbReference>
<dbReference type="PANTHER" id="PTHR21716:SF53">
    <property type="entry name" value="PERMEASE PERM-RELATED"/>
    <property type="match status" value="1"/>
</dbReference>
<dbReference type="Pfam" id="PF01594">
    <property type="entry name" value="AI-2E_transport"/>
    <property type="match status" value="1"/>
</dbReference>
<dbReference type="PANTHER" id="PTHR21716">
    <property type="entry name" value="TRANSMEMBRANE PROTEIN"/>
    <property type="match status" value="1"/>
</dbReference>
<dbReference type="GO" id="GO:0055085">
    <property type="term" value="P:transmembrane transport"/>
    <property type="evidence" value="ECO:0007669"/>
    <property type="project" value="TreeGrafter"/>
</dbReference>
<feature type="transmembrane region" description="Helical" evidence="8">
    <location>
        <begin position="65"/>
        <end position="86"/>
    </location>
</feature>
<evidence type="ECO:0000256" key="4">
    <source>
        <dbReference type="ARBA" id="ARBA00022475"/>
    </source>
</evidence>
<organism evidence="9 10">
    <name type="scientific">candidate division WS6 bacterium GW2011_GWF2_39_15</name>
    <dbReference type="NCBI Taxonomy" id="1619100"/>
    <lineage>
        <taxon>Bacteria</taxon>
        <taxon>Candidatus Dojkabacteria</taxon>
    </lineage>
</organism>
<dbReference type="EMBL" id="LBWK01000001">
    <property type="protein sequence ID" value="KKR06235.1"/>
    <property type="molecule type" value="Genomic_DNA"/>
</dbReference>
<feature type="transmembrane region" description="Helical" evidence="8">
    <location>
        <begin position="294"/>
        <end position="320"/>
    </location>
</feature>
<evidence type="ECO:0000256" key="3">
    <source>
        <dbReference type="ARBA" id="ARBA00022448"/>
    </source>
</evidence>
<evidence type="ECO:0000256" key="7">
    <source>
        <dbReference type="ARBA" id="ARBA00023136"/>
    </source>
</evidence>
<sequence>MGREFSAKYTGRGMNVSEVEHNANKEALHGSLFKKSISVDISLKTMVMVLLIVAGLYFGTKLMDVVALLFFAFIISSASLPFVRWLHMRGLSKGLSIAIVYFIGLVVLALLVTLVFVPLISETQKLLSDIPGFVTKVENTLRRFNAFGVEINKEVVANMSSEIVNWISKNINAQSGVEGVKTALATLVDIAGGFVSIITSFLMSIYIIYDHDNFVDLILLRIFDEKKRKRVRQLVLDVEEKLGGWLLGQATLSFIIGGMSWILLTILQVPFALPLAVLAGLLESIPNLGPTLSAIPAVILAFLATSPVNGLFVALGYGVIQQLENTIIVPKVMSNAVGLKPILVIIAVASGFTLAGPIGALLSVPVAVLLQIGYEFYLDLQKLEAEGIV</sequence>
<feature type="transmembrane region" description="Helical" evidence="8">
    <location>
        <begin position="341"/>
        <end position="374"/>
    </location>
</feature>
<dbReference type="GO" id="GO:0005886">
    <property type="term" value="C:plasma membrane"/>
    <property type="evidence" value="ECO:0007669"/>
    <property type="project" value="UniProtKB-SubCell"/>
</dbReference>
<proteinExistence type="inferred from homology"/>